<dbReference type="Proteomes" id="UP001595826">
    <property type="component" value="Unassembled WGS sequence"/>
</dbReference>
<feature type="chain" id="PRO_5046870965" description="Lipocalin-like domain-containing protein" evidence="1">
    <location>
        <begin position="21"/>
        <end position="176"/>
    </location>
</feature>
<feature type="signal peptide" evidence="1">
    <location>
        <begin position="1"/>
        <end position="20"/>
    </location>
</feature>
<evidence type="ECO:0000313" key="3">
    <source>
        <dbReference type="Proteomes" id="UP001595826"/>
    </source>
</evidence>
<reference evidence="3" key="1">
    <citation type="journal article" date="2019" name="Int. J. Syst. Evol. Microbiol.">
        <title>The Global Catalogue of Microorganisms (GCM) 10K type strain sequencing project: providing services to taxonomists for standard genome sequencing and annotation.</title>
        <authorList>
            <consortium name="The Broad Institute Genomics Platform"/>
            <consortium name="The Broad Institute Genome Sequencing Center for Infectious Disease"/>
            <person name="Wu L."/>
            <person name="Ma J."/>
        </authorList>
    </citation>
    <scope>NUCLEOTIDE SEQUENCE [LARGE SCALE GENOMIC DNA]</scope>
    <source>
        <strain evidence="3">CECT 8655</strain>
    </source>
</reference>
<dbReference type="RefSeq" id="WP_298990273.1">
    <property type="nucleotide sequence ID" value="NZ_JBHSCY010000001.1"/>
</dbReference>
<name>A0ABV8R7J9_9FLAO</name>
<organism evidence="2 3">
    <name type="scientific">Polaribacter marinivivus</name>
    <dbReference type="NCBI Taxonomy" id="1524260"/>
    <lineage>
        <taxon>Bacteria</taxon>
        <taxon>Pseudomonadati</taxon>
        <taxon>Bacteroidota</taxon>
        <taxon>Flavobacteriia</taxon>
        <taxon>Flavobacteriales</taxon>
        <taxon>Flavobacteriaceae</taxon>
    </lineage>
</organism>
<proteinExistence type="predicted"/>
<keyword evidence="1" id="KW-0732">Signal</keyword>
<accession>A0ABV8R7J9</accession>
<evidence type="ECO:0008006" key="4">
    <source>
        <dbReference type="Google" id="ProtNLM"/>
    </source>
</evidence>
<dbReference type="EMBL" id="JBHSCY010000001">
    <property type="protein sequence ID" value="MFC4267817.1"/>
    <property type="molecule type" value="Genomic_DNA"/>
</dbReference>
<sequence length="176" mass="19123">MKSIKIFLLLLVSITLTNCGDNNEEPAYPLTYENISGTYNIQSLSIDTETTTLVGIIPVTAKANGVGDTFQVDMILNTDKTYSIKGEHRIVITTSVPGVAPTTTQEIVVIDESGNYTINADNSITFSDQNADFLSGDLNVTVFTANNFSLTQEIEGTEPLTNSDFKVNLAVSFIRK</sequence>
<evidence type="ECO:0000313" key="2">
    <source>
        <dbReference type="EMBL" id="MFC4267817.1"/>
    </source>
</evidence>
<evidence type="ECO:0000256" key="1">
    <source>
        <dbReference type="SAM" id="SignalP"/>
    </source>
</evidence>
<comment type="caution">
    <text evidence="2">The sequence shown here is derived from an EMBL/GenBank/DDBJ whole genome shotgun (WGS) entry which is preliminary data.</text>
</comment>
<gene>
    <name evidence="2" type="ORF">ACFOWD_02765</name>
</gene>
<keyword evidence="3" id="KW-1185">Reference proteome</keyword>
<protein>
    <recommendedName>
        <fullName evidence="4">Lipocalin-like domain-containing protein</fullName>
    </recommendedName>
</protein>